<keyword evidence="4" id="KW-1185">Reference proteome</keyword>
<evidence type="ECO:0000259" key="2">
    <source>
        <dbReference type="Pfam" id="PF08750"/>
    </source>
</evidence>
<proteinExistence type="predicted"/>
<feature type="chain" id="PRO_5016802599" evidence="1">
    <location>
        <begin position="20"/>
        <end position="188"/>
    </location>
</feature>
<dbReference type="EMBL" id="QPJY01000007">
    <property type="protein sequence ID" value="RCX28301.1"/>
    <property type="molecule type" value="Genomic_DNA"/>
</dbReference>
<comment type="caution">
    <text evidence="3">The sequence shown here is derived from an EMBL/GenBank/DDBJ whole genome shotgun (WGS) entry which is preliminary data.</text>
</comment>
<feature type="domain" description="CNP1-like uncharacterised" evidence="2">
    <location>
        <begin position="36"/>
        <end position="168"/>
    </location>
</feature>
<gene>
    <name evidence="3" type="ORF">DFQ59_10744</name>
</gene>
<protein>
    <submittedName>
        <fullName evidence="3">CNP1-like family protein</fullName>
    </submittedName>
</protein>
<keyword evidence="1" id="KW-0732">Signal</keyword>
<dbReference type="InterPro" id="IPR014861">
    <property type="entry name" value="CNP1-like_dom"/>
</dbReference>
<organism evidence="3 4">
    <name type="scientific">Thioalbus denitrificans</name>
    <dbReference type="NCBI Taxonomy" id="547122"/>
    <lineage>
        <taxon>Bacteria</taxon>
        <taxon>Pseudomonadati</taxon>
        <taxon>Pseudomonadota</taxon>
        <taxon>Gammaproteobacteria</taxon>
        <taxon>Chromatiales</taxon>
        <taxon>Ectothiorhodospiraceae</taxon>
        <taxon>Thioalbus</taxon>
    </lineage>
</organism>
<sequence length="188" mass="21116">MRRTLAVLAAVLIAGPALAAKPFEDEPHRIQREIEEPEPWKEGSYQLPPYPEEKNLAEVDVAPPGTPFTFAIDRENLNVGADNVVRYTIVITSRTGASNVLFEGIQCASPLYVTYAYGDGAGGFREASAPEWRVISGQGTESYRKFLREDYFCDVTNTNLTLDQIRQRFKYPVRDSGPDRLPAWFQGR</sequence>
<dbReference type="RefSeq" id="WP_170142159.1">
    <property type="nucleotide sequence ID" value="NZ_QPJY01000007.1"/>
</dbReference>
<evidence type="ECO:0000313" key="4">
    <source>
        <dbReference type="Proteomes" id="UP000252707"/>
    </source>
</evidence>
<name>A0A369C414_9GAMM</name>
<feature type="signal peptide" evidence="1">
    <location>
        <begin position="1"/>
        <end position="19"/>
    </location>
</feature>
<accession>A0A369C414</accession>
<evidence type="ECO:0000313" key="3">
    <source>
        <dbReference type="EMBL" id="RCX28301.1"/>
    </source>
</evidence>
<dbReference type="Pfam" id="PF08750">
    <property type="entry name" value="CNP1"/>
    <property type="match status" value="1"/>
</dbReference>
<dbReference type="AlphaFoldDB" id="A0A369C414"/>
<reference evidence="3 4" key="1">
    <citation type="submission" date="2018-07" db="EMBL/GenBank/DDBJ databases">
        <title>Genomic Encyclopedia of Type Strains, Phase IV (KMG-IV): sequencing the most valuable type-strain genomes for metagenomic binning, comparative biology and taxonomic classification.</title>
        <authorList>
            <person name="Goeker M."/>
        </authorList>
    </citation>
    <scope>NUCLEOTIDE SEQUENCE [LARGE SCALE GENOMIC DNA]</scope>
    <source>
        <strain evidence="3 4">DSM 26407</strain>
    </source>
</reference>
<evidence type="ECO:0000256" key="1">
    <source>
        <dbReference type="SAM" id="SignalP"/>
    </source>
</evidence>
<dbReference type="Proteomes" id="UP000252707">
    <property type="component" value="Unassembled WGS sequence"/>
</dbReference>